<dbReference type="InterPro" id="IPR013083">
    <property type="entry name" value="Znf_RING/FYVE/PHD"/>
</dbReference>
<proteinExistence type="predicted"/>
<dbReference type="PROSITE" id="PS00518">
    <property type="entry name" value="ZF_RING_1"/>
    <property type="match status" value="1"/>
</dbReference>
<reference evidence="4 5" key="1">
    <citation type="journal article" date="2020" name="Cell">
        <title>Large-Scale Comparative Analyses of Tick Genomes Elucidate Their Genetic Diversity and Vector Capacities.</title>
        <authorList>
            <consortium name="Tick Genome and Microbiome Consortium (TIGMIC)"/>
            <person name="Jia N."/>
            <person name="Wang J."/>
            <person name="Shi W."/>
            <person name="Du L."/>
            <person name="Sun Y."/>
            <person name="Zhan W."/>
            <person name="Jiang J.F."/>
            <person name="Wang Q."/>
            <person name="Zhang B."/>
            <person name="Ji P."/>
            <person name="Bell-Sakyi L."/>
            <person name="Cui X.M."/>
            <person name="Yuan T.T."/>
            <person name="Jiang B.G."/>
            <person name="Yang W.F."/>
            <person name="Lam T.T."/>
            <person name="Chang Q.C."/>
            <person name="Ding S.J."/>
            <person name="Wang X.J."/>
            <person name="Zhu J.G."/>
            <person name="Ruan X.D."/>
            <person name="Zhao L."/>
            <person name="Wei J.T."/>
            <person name="Ye R.Z."/>
            <person name="Que T.C."/>
            <person name="Du C.H."/>
            <person name="Zhou Y.H."/>
            <person name="Cheng J.X."/>
            <person name="Dai P.F."/>
            <person name="Guo W.B."/>
            <person name="Han X.H."/>
            <person name="Huang E.J."/>
            <person name="Li L.F."/>
            <person name="Wei W."/>
            <person name="Gao Y.C."/>
            <person name="Liu J.Z."/>
            <person name="Shao H.Z."/>
            <person name="Wang X."/>
            <person name="Wang C.C."/>
            <person name="Yang T.C."/>
            <person name="Huo Q.B."/>
            <person name="Li W."/>
            <person name="Chen H.Y."/>
            <person name="Chen S.E."/>
            <person name="Zhou L.G."/>
            <person name="Ni X.B."/>
            <person name="Tian J.H."/>
            <person name="Sheng Y."/>
            <person name="Liu T."/>
            <person name="Pan Y.S."/>
            <person name="Xia L.Y."/>
            <person name="Li J."/>
            <person name="Zhao F."/>
            <person name="Cao W.C."/>
        </authorList>
    </citation>
    <scope>NUCLEOTIDE SEQUENCE [LARGE SCALE GENOMIC DNA]</scope>
    <source>
        <strain evidence="4">HaeL-2018</strain>
    </source>
</reference>
<comment type="caution">
    <text evidence="4">The sequence shown here is derived from an EMBL/GenBank/DDBJ whole genome shotgun (WGS) entry which is preliminary data.</text>
</comment>
<gene>
    <name evidence="4" type="ORF">HPB48_022625</name>
</gene>
<evidence type="ECO:0000256" key="1">
    <source>
        <dbReference type="ARBA" id="ARBA00022723"/>
    </source>
</evidence>
<organism evidence="4 5">
    <name type="scientific">Haemaphysalis longicornis</name>
    <name type="common">Bush tick</name>
    <dbReference type="NCBI Taxonomy" id="44386"/>
    <lineage>
        <taxon>Eukaryota</taxon>
        <taxon>Metazoa</taxon>
        <taxon>Ecdysozoa</taxon>
        <taxon>Arthropoda</taxon>
        <taxon>Chelicerata</taxon>
        <taxon>Arachnida</taxon>
        <taxon>Acari</taxon>
        <taxon>Parasitiformes</taxon>
        <taxon>Ixodida</taxon>
        <taxon>Ixodoidea</taxon>
        <taxon>Ixodidae</taxon>
        <taxon>Haemaphysalinae</taxon>
        <taxon>Haemaphysalis</taxon>
    </lineage>
</organism>
<evidence type="ECO:0000313" key="5">
    <source>
        <dbReference type="Proteomes" id="UP000821853"/>
    </source>
</evidence>
<dbReference type="EMBL" id="JABSTR010000003">
    <property type="protein sequence ID" value="KAH9365891.1"/>
    <property type="molecule type" value="Genomic_DNA"/>
</dbReference>
<keyword evidence="2" id="KW-0863">Zinc-finger</keyword>
<keyword evidence="5" id="KW-1185">Reference proteome</keyword>
<name>A0A9J6FSY4_HAELO</name>
<evidence type="ECO:0000313" key="4">
    <source>
        <dbReference type="EMBL" id="KAH9365891.1"/>
    </source>
</evidence>
<dbReference type="SUPFAM" id="SSF57850">
    <property type="entry name" value="RING/U-box"/>
    <property type="match status" value="1"/>
</dbReference>
<dbReference type="Proteomes" id="UP000821853">
    <property type="component" value="Unassembled WGS sequence"/>
</dbReference>
<dbReference type="InterPro" id="IPR017907">
    <property type="entry name" value="Znf_RING_CS"/>
</dbReference>
<dbReference type="VEuPathDB" id="VectorBase:HLOH_050133"/>
<dbReference type="OrthoDB" id="4788989at2759"/>
<evidence type="ECO:0008006" key="6">
    <source>
        <dbReference type="Google" id="ProtNLM"/>
    </source>
</evidence>
<accession>A0A9J6FSY4</accession>
<dbReference type="GO" id="GO:0008270">
    <property type="term" value="F:zinc ion binding"/>
    <property type="evidence" value="ECO:0007669"/>
    <property type="project" value="UniProtKB-KW"/>
</dbReference>
<evidence type="ECO:0000256" key="2">
    <source>
        <dbReference type="ARBA" id="ARBA00022771"/>
    </source>
</evidence>
<dbReference type="Gene3D" id="3.30.40.10">
    <property type="entry name" value="Zinc/RING finger domain, C3HC4 (zinc finger)"/>
    <property type="match status" value="1"/>
</dbReference>
<protein>
    <recommendedName>
        <fullName evidence="6">RING-type domain-containing protein</fullName>
    </recommendedName>
</protein>
<evidence type="ECO:0000256" key="3">
    <source>
        <dbReference type="ARBA" id="ARBA00022833"/>
    </source>
</evidence>
<dbReference type="AlphaFoldDB" id="A0A9J6FSY4"/>
<keyword evidence="1" id="KW-0479">Metal-binding</keyword>
<sequence length="131" mass="14719">MAHGRQSFALVGYSEELEKRPLKFADPIPSSRICSACGHIPRMTNTLMCGHTLCDWCYESCTTASECVCPLDGDVCDRDDVVRIEYPAEQLLRRKVRRSGRVCTNCYGGTHGCLTKETKLFNSQLCVYLMV</sequence>
<keyword evidence="3" id="KW-0862">Zinc</keyword>